<feature type="compositionally biased region" description="Gly residues" evidence="1">
    <location>
        <begin position="23"/>
        <end position="32"/>
    </location>
</feature>
<dbReference type="AlphaFoldDB" id="A0A6J4ST71"/>
<feature type="compositionally biased region" description="Low complexity" evidence="1">
    <location>
        <begin position="160"/>
        <end position="176"/>
    </location>
</feature>
<feature type="region of interest" description="Disordered" evidence="1">
    <location>
        <begin position="1"/>
        <end position="192"/>
    </location>
</feature>
<accession>A0A6J4ST71</accession>
<sequence length="293" mass="32673">GKLPRARLPCPRPAALCHLPGPVGAGRPGRGAGPLRRRRAPGRAARHRALRRHGRRHPRTGDPCGDPVLPAAPRTDARRHRRTRHPPGARPSRPTAHRLPGGGRPRARLGRRRPPVPARVARLSVRSHRRGLRRPHRGRAAPLSGMGGAGARRRRRPRDLAGAAPPGAALSPLLRAPELRRDRRSLRPARGPLPLRRRLHRRLERARAGRRARMRGRRHAHLRPLRPARGHPSPSRHDVVVRPPQPHRRAAGAVRHRRPPDRPGRLLGTVERPAPALRAARPRRRGQPAQRVV</sequence>
<feature type="non-terminal residue" evidence="2">
    <location>
        <position position="293"/>
    </location>
</feature>
<dbReference type="EMBL" id="CADCVP010000226">
    <property type="protein sequence ID" value="CAA9504688.1"/>
    <property type="molecule type" value="Genomic_DNA"/>
</dbReference>
<proteinExistence type="predicted"/>
<feature type="compositionally biased region" description="Basic residues" evidence="1">
    <location>
        <begin position="77"/>
        <end position="87"/>
    </location>
</feature>
<feature type="compositionally biased region" description="Basic residues" evidence="1">
    <location>
        <begin position="245"/>
        <end position="259"/>
    </location>
</feature>
<organism evidence="2">
    <name type="scientific">uncultured Solirubrobacteraceae bacterium</name>
    <dbReference type="NCBI Taxonomy" id="1162706"/>
    <lineage>
        <taxon>Bacteria</taxon>
        <taxon>Bacillati</taxon>
        <taxon>Actinomycetota</taxon>
        <taxon>Thermoleophilia</taxon>
        <taxon>Solirubrobacterales</taxon>
        <taxon>Solirubrobacteraceae</taxon>
        <taxon>environmental samples</taxon>
    </lineage>
</organism>
<feature type="non-terminal residue" evidence="2">
    <location>
        <position position="1"/>
    </location>
</feature>
<gene>
    <name evidence="2" type="ORF">AVDCRST_MAG69-2112</name>
</gene>
<evidence type="ECO:0000256" key="1">
    <source>
        <dbReference type="SAM" id="MobiDB-lite"/>
    </source>
</evidence>
<feature type="region of interest" description="Disordered" evidence="1">
    <location>
        <begin position="206"/>
        <end position="293"/>
    </location>
</feature>
<feature type="compositionally biased region" description="Basic residues" evidence="1">
    <location>
        <begin position="35"/>
        <end position="58"/>
    </location>
</feature>
<feature type="compositionally biased region" description="Low complexity" evidence="1">
    <location>
        <begin position="6"/>
        <end position="22"/>
    </location>
</feature>
<feature type="compositionally biased region" description="Basic residues" evidence="1">
    <location>
        <begin position="206"/>
        <end position="229"/>
    </location>
</feature>
<feature type="compositionally biased region" description="Basic residues" evidence="1">
    <location>
        <begin position="125"/>
        <end position="139"/>
    </location>
</feature>
<name>A0A6J4ST71_9ACTN</name>
<protein>
    <submittedName>
        <fullName evidence="2">Phage minor structural protein</fullName>
    </submittedName>
</protein>
<reference evidence="2" key="1">
    <citation type="submission" date="2020-02" db="EMBL/GenBank/DDBJ databases">
        <authorList>
            <person name="Meier V. D."/>
        </authorList>
    </citation>
    <scope>NUCLEOTIDE SEQUENCE</scope>
    <source>
        <strain evidence="2">AVDCRST_MAG69</strain>
    </source>
</reference>
<feature type="compositionally biased region" description="Basic residues" evidence="1">
    <location>
        <begin position="105"/>
        <end position="114"/>
    </location>
</feature>
<evidence type="ECO:0000313" key="2">
    <source>
        <dbReference type="EMBL" id="CAA9504688.1"/>
    </source>
</evidence>